<dbReference type="InterPro" id="IPR010730">
    <property type="entry name" value="HET"/>
</dbReference>
<evidence type="ECO:0000313" key="4">
    <source>
        <dbReference type="Proteomes" id="UP000717696"/>
    </source>
</evidence>
<feature type="region of interest" description="Disordered" evidence="1">
    <location>
        <begin position="1"/>
        <end position="42"/>
    </location>
</feature>
<dbReference type="Proteomes" id="UP000717696">
    <property type="component" value="Unassembled WGS sequence"/>
</dbReference>
<comment type="caution">
    <text evidence="3">The sequence shown here is derived from an EMBL/GenBank/DDBJ whole genome shotgun (WGS) entry which is preliminary data.</text>
</comment>
<name>A0A9P9EVW7_9HYPO</name>
<organism evidence="3 4">
    <name type="scientific">Dactylonectria estremocensis</name>
    <dbReference type="NCBI Taxonomy" id="1079267"/>
    <lineage>
        <taxon>Eukaryota</taxon>
        <taxon>Fungi</taxon>
        <taxon>Dikarya</taxon>
        <taxon>Ascomycota</taxon>
        <taxon>Pezizomycotina</taxon>
        <taxon>Sordariomycetes</taxon>
        <taxon>Hypocreomycetidae</taxon>
        <taxon>Hypocreales</taxon>
        <taxon>Nectriaceae</taxon>
        <taxon>Dactylonectria</taxon>
    </lineage>
</organism>
<dbReference type="PANTHER" id="PTHR33112">
    <property type="entry name" value="DOMAIN PROTEIN, PUTATIVE-RELATED"/>
    <property type="match status" value="1"/>
</dbReference>
<evidence type="ECO:0000313" key="3">
    <source>
        <dbReference type="EMBL" id="KAH7145571.1"/>
    </source>
</evidence>
<dbReference type="AlphaFoldDB" id="A0A9P9EVW7"/>
<feature type="compositionally biased region" description="Polar residues" evidence="1">
    <location>
        <begin position="28"/>
        <end position="42"/>
    </location>
</feature>
<keyword evidence="4" id="KW-1185">Reference proteome</keyword>
<dbReference type="OrthoDB" id="5125733at2759"/>
<accession>A0A9P9EVW7</accession>
<dbReference type="Pfam" id="PF06985">
    <property type="entry name" value="HET"/>
    <property type="match status" value="1"/>
</dbReference>
<protein>
    <submittedName>
        <fullName evidence="3">Heterokaryon incompatibility protein-domain-containing protein</fullName>
    </submittedName>
</protein>
<proteinExistence type="predicted"/>
<dbReference type="PANTHER" id="PTHR33112:SF10">
    <property type="entry name" value="TOL"/>
    <property type="match status" value="1"/>
</dbReference>
<feature type="domain" description="Heterokaryon incompatibility" evidence="2">
    <location>
        <begin position="282"/>
        <end position="429"/>
    </location>
</feature>
<evidence type="ECO:0000259" key="2">
    <source>
        <dbReference type="Pfam" id="PF06985"/>
    </source>
</evidence>
<dbReference type="EMBL" id="JAGMUU010000009">
    <property type="protein sequence ID" value="KAH7145571.1"/>
    <property type="molecule type" value="Genomic_DNA"/>
</dbReference>
<sequence length="740" mass="83100">MSGQGPASPHKVGNGGLKRKRSIRNDGETNGESDIDRTGSTISSDDGDWKDYIGGSRRRMRRKDIDWPDSLIRGTKCCVTCNAMTGTADGLYGLLHPRGYKHLSWYELQETASQGCALCQSIWDVTEHADWDYNEENGWVVRDEIRVTGSFTQLMGDAKNLIEAQEGHLLKGHPLEGRLLDEIEVHIPLDRRLAGLRYEEGEIWHLVTFDSDPASGVISGRRECKDLTSKAAAKIVQWLNECQDNHPSCPRRHHYALPRRVIDLESRTLRLHQSDPDEKAPYATLSYCWGGVGQLTTTAANLNDHLQAIEATSLPKTIKDAVEVCRAIGMRYIWVDALCIVQDDNNDKLDQIASMGLIYKNSTLTIVAASADKVTDGFLGNAKPEAPHIQLPLYVDDTTTGTVYLRMRDGSQTYSSEEPIFQRGWTYQELLLSPRCVVFDASQITLKCFADNFRPVFQTYLDVQVDAPELPPGVFGMPDENLVGRSSRESREYYFKHMQDRLWKAVVHDYSERDLSCFGDRLPALAGIATELAAVWDDEYLAGFWGRTILQHLAWYRTDRKFRFGEIEPIRQKDLFDGVVDSTRHTGGPTWSWATAPYPVDINDLDKPDPQLLGSHVHLVSSRSPFGQVQSASIVLEARALDVAAALGPDVETRTRYMGAYDDGILLDFEEPKPAIDRCRLVYLGCHGSRNMFLVVEPTGAGEYRRVGFAAFGSPPSWKKETCVWKHLLDAAQREAIIIQ</sequence>
<evidence type="ECO:0000256" key="1">
    <source>
        <dbReference type="SAM" id="MobiDB-lite"/>
    </source>
</evidence>
<gene>
    <name evidence="3" type="ORF">B0J13DRAFT_553663</name>
</gene>
<reference evidence="3" key="1">
    <citation type="journal article" date="2021" name="Nat. Commun.">
        <title>Genetic determinants of endophytism in the Arabidopsis root mycobiome.</title>
        <authorList>
            <person name="Mesny F."/>
            <person name="Miyauchi S."/>
            <person name="Thiergart T."/>
            <person name="Pickel B."/>
            <person name="Atanasova L."/>
            <person name="Karlsson M."/>
            <person name="Huettel B."/>
            <person name="Barry K.W."/>
            <person name="Haridas S."/>
            <person name="Chen C."/>
            <person name="Bauer D."/>
            <person name="Andreopoulos W."/>
            <person name="Pangilinan J."/>
            <person name="LaButti K."/>
            <person name="Riley R."/>
            <person name="Lipzen A."/>
            <person name="Clum A."/>
            <person name="Drula E."/>
            <person name="Henrissat B."/>
            <person name="Kohler A."/>
            <person name="Grigoriev I.V."/>
            <person name="Martin F.M."/>
            <person name="Hacquard S."/>
        </authorList>
    </citation>
    <scope>NUCLEOTIDE SEQUENCE</scope>
    <source>
        <strain evidence="3">MPI-CAGE-AT-0021</strain>
    </source>
</reference>